<accession>A0A1X9YV20</accession>
<sequence>MIILQILIRTNLGMTAGARFGQVTTCPYSKNQHTDHTASLSEAVKVGKYGSQFATGESIIREWRQLQTGLIAIHKLRWR</sequence>
<dbReference type="EMBL" id="CP021235">
    <property type="protein sequence ID" value="ARS36766.1"/>
    <property type="molecule type" value="Genomic_DNA"/>
</dbReference>
<evidence type="ECO:0000313" key="2">
    <source>
        <dbReference type="Proteomes" id="UP000266292"/>
    </source>
</evidence>
<proteinExistence type="predicted"/>
<keyword evidence="2" id="KW-1185">Reference proteome</keyword>
<gene>
    <name evidence="1" type="ORF">CA264_15805</name>
</gene>
<dbReference type="Proteomes" id="UP000266292">
    <property type="component" value="Chromosome"/>
</dbReference>
<protein>
    <submittedName>
        <fullName evidence="1">Uncharacterized protein</fullName>
    </submittedName>
</protein>
<reference evidence="2" key="1">
    <citation type="submission" date="2017-05" db="EMBL/GenBank/DDBJ databases">
        <authorList>
            <person name="Ray J."/>
            <person name="Price M."/>
            <person name="Deutschbauer A."/>
        </authorList>
    </citation>
    <scope>NUCLEOTIDE SEQUENCE [LARGE SCALE GENOMIC DNA]</scope>
    <source>
        <strain evidence="2">DSM 19842</strain>
    </source>
</reference>
<organism evidence="1 2">
    <name type="scientific">Pontibacter actiniarum</name>
    <dbReference type="NCBI Taxonomy" id="323450"/>
    <lineage>
        <taxon>Bacteria</taxon>
        <taxon>Pseudomonadati</taxon>
        <taxon>Bacteroidota</taxon>
        <taxon>Cytophagia</taxon>
        <taxon>Cytophagales</taxon>
        <taxon>Hymenobacteraceae</taxon>
        <taxon>Pontibacter</taxon>
    </lineage>
</organism>
<dbReference type="KEGG" id="pact:CA264_15805"/>
<dbReference type="AlphaFoldDB" id="A0A1X9YV20"/>
<evidence type="ECO:0000313" key="1">
    <source>
        <dbReference type="EMBL" id="ARS36766.1"/>
    </source>
</evidence>
<name>A0A1X9YV20_9BACT</name>
<dbReference type="RefSeq" id="WP_025608367.1">
    <property type="nucleotide sequence ID" value="NZ_CP021235.1"/>
</dbReference>